<dbReference type="EMBL" id="LUGG01000011">
    <property type="protein sequence ID" value="OBZ71426.1"/>
    <property type="molecule type" value="Genomic_DNA"/>
</dbReference>
<dbReference type="OMA" id="CISHIHF"/>
<reference evidence="7 8" key="1">
    <citation type="submission" date="2016-03" db="EMBL/GenBank/DDBJ databases">
        <title>Whole genome sequencing of Grifola frondosa 9006-11.</title>
        <authorList>
            <person name="Min B."/>
            <person name="Park H."/>
            <person name="Kim J.-G."/>
            <person name="Cho H."/>
            <person name="Oh Y.-L."/>
            <person name="Kong W.-S."/>
            <person name="Choi I.-G."/>
        </authorList>
    </citation>
    <scope>NUCLEOTIDE SEQUENCE [LARGE SCALE GENOMIC DNA]</scope>
    <source>
        <strain evidence="7 8">9006-11</strain>
    </source>
</reference>
<sequence length="252" mass="27323">MTQTDAAIPLPNPEPNQAYIHVSALEAGMIHLPSVSSQRGPLQSVDESLKKGGLDPADVKTIILSHLHFDHTGDATAFPNATFVVGEGSAELLEHGFPSNPTSDILQSVVPAERTRFLTAADFNLSIGPFPRAYDYFGDGSLYIVDAMGHLAGHINVLARTSADGSWIYLGGDTAHDVRMLTGEREVAFMIDPAGYMHCAHANKDQAVEHIRRVGMLLDVPKVHVLLAHDWEWYEKNKGGDAFLPGVIPPKL</sequence>
<dbReference type="PANTHER" id="PTHR42978:SF2">
    <property type="entry name" value="102 KBASES UNSTABLE REGION: FROM 1 TO 119443"/>
    <property type="match status" value="1"/>
</dbReference>
<dbReference type="GO" id="GO:0016787">
    <property type="term" value="F:hydrolase activity"/>
    <property type="evidence" value="ECO:0007669"/>
    <property type="project" value="UniProtKB-KW"/>
</dbReference>
<evidence type="ECO:0000256" key="1">
    <source>
        <dbReference type="ARBA" id="ARBA00001947"/>
    </source>
</evidence>
<evidence type="ECO:0000313" key="7">
    <source>
        <dbReference type="EMBL" id="OBZ71426.1"/>
    </source>
</evidence>
<dbReference type="InterPro" id="IPR001279">
    <property type="entry name" value="Metallo-B-lactamas"/>
</dbReference>
<name>A0A1C7M4V3_GRIFR</name>
<dbReference type="OrthoDB" id="10250730at2759"/>
<evidence type="ECO:0000259" key="6">
    <source>
        <dbReference type="Pfam" id="PF00753"/>
    </source>
</evidence>
<keyword evidence="5" id="KW-0862">Zinc</keyword>
<dbReference type="InterPro" id="IPR036866">
    <property type="entry name" value="RibonucZ/Hydroxyglut_hydro"/>
</dbReference>
<dbReference type="Proteomes" id="UP000092993">
    <property type="component" value="Unassembled WGS sequence"/>
</dbReference>
<dbReference type="GO" id="GO:0046872">
    <property type="term" value="F:metal ion binding"/>
    <property type="evidence" value="ECO:0007669"/>
    <property type="project" value="UniProtKB-KW"/>
</dbReference>
<dbReference type="CDD" id="cd07730">
    <property type="entry name" value="metallo-hydrolase-like_MBL-fold"/>
    <property type="match status" value="1"/>
</dbReference>
<comment type="cofactor">
    <cofactor evidence="1">
        <name>Zn(2+)</name>
        <dbReference type="ChEBI" id="CHEBI:29105"/>
    </cofactor>
</comment>
<evidence type="ECO:0000256" key="3">
    <source>
        <dbReference type="ARBA" id="ARBA00022723"/>
    </source>
</evidence>
<gene>
    <name evidence="7" type="primary">attM_0</name>
    <name evidence="7" type="ORF">A0H81_08937</name>
</gene>
<dbReference type="Pfam" id="PF00753">
    <property type="entry name" value="Lactamase_B"/>
    <property type="match status" value="1"/>
</dbReference>
<keyword evidence="3" id="KW-0479">Metal-binding</keyword>
<evidence type="ECO:0000256" key="4">
    <source>
        <dbReference type="ARBA" id="ARBA00022801"/>
    </source>
</evidence>
<dbReference type="SUPFAM" id="SSF56281">
    <property type="entry name" value="Metallo-hydrolase/oxidoreductase"/>
    <property type="match status" value="1"/>
</dbReference>
<protein>
    <submittedName>
        <fullName evidence="7">N-acyl homoserine lactonase AttM</fullName>
    </submittedName>
</protein>
<comment type="similarity">
    <text evidence="2">Belongs to the metallo-beta-lactamase superfamily.</text>
</comment>
<organism evidence="7 8">
    <name type="scientific">Grifola frondosa</name>
    <name type="common">Maitake</name>
    <name type="synonym">Polyporus frondosus</name>
    <dbReference type="NCBI Taxonomy" id="5627"/>
    <lineage>
        <taxon>Eukaryota</taxon>
        <taxon>Fungi</taxon>
        <taxon>Dikarya</taxon>
        <taxon>Basidiomycota</taxon>
        <taxon>Agaricomycotina</taxon>
        <taxon>Agaricomycetes</taxon>
        <taxon>Polyporales</taxon>
        <taxon>Grifolaceae</taxon>
        <taxon>Grifola</taxon>
    </lineage>
</organism>
<comment type="caution">
    <text evidence="7">The sequence shown here is derived from an EMBL/GenBank/DDBJ whole genome shotgun (WGS) entry which is preliminary data.</text>
</comment>
<evidence type="ECO:0000256" key="5">
    <source>
        <dbReference type="ARBA" id="ARBA00022833"/>
    </source>
</evidence>
<dbReference type="Gene3D" id="3.60.15.10">
    <property type="entry name" value="Ribonuclease Z/Hydroxyacylglutathione hydrolase-like"/>
    <property type="match status" value="1"/>
</dbReference>
<keyword evidence="8" id="KW-1185">Reference proteome</keyword>
<dbReference type="STRING" id="5627.A0A1C7M4V3"/>
<evidence type="ECO:0000256" key="2">
    <source>
        <dbReference type="ARBA" id="ARBA00007749"/>
    </source>
</evidence>
<evidence type="ECO:0000313" key="8">
    <source>
        <dbReference type="Proteomes" id="UP000092993"/>
    </source>
</evidence>
<accession>A0A1C7M4V3</accession>
<dbReference type="PANTHER" id="PTHR42978">
    <property type="entry name" value="QUORUM-QUENCHING LACTONASE YTNP-RELATED-RELATED"/>
    <property type="match status" value="1"/>
</dbReference>
<dbReference type="InterPro" id="IPR051013">
    <property type="entry name" value="MBL_superfamily_lactonases"/>
</dbReference>
<proteinExistence type="inferred from homology"/>
<keyword evidence="4" id="KW-0378">Hydrolase</keyword>
<feature type="domain" description="Metallo-beta-lactamase" evidence="6">
    <location>
        <begin position="44"/>
        <end position="128"/>
    </location>
</feature>
<dbReference type="AlphaFoldDB" id="A0A1C7M4V3"/>